<gene>
    <name evidence="11" type="ORF">AMS68_003604</name>
</gene>
<comment type="similarity">
    <text evidence="3 8">Belongs to the fungal TPase family.</text>
</comment>
<evidence type="ECO:0000256" key="2">
    <source>
        <dbReference type="ARBA" id="ARBA00004123"/>
    </source>
</evidence>
<feature type="region of interest" description="Disordered" evidence="9">
    <location>
        <begin position="283"/>
        <end position="410"/>
    </location>
</feature>
<dbReference type="Proteomes" id="UP000503462">
    <property type="component" value="Chromosome 2"/>
</dbReference>
<evidence type="ECO:0000256" key="1">
    <source>
        <dbReference type="ARBA" id="ARBA00001946"/>
    </source>
</evidence>
<comment type="subunit">
    <text evidence="8">Heterodimer. The mRNA-capping enzyme is composed of two separate chains alpha and beta, respectively a mRNA guanylyltransferase and an mRNA 5'-triphosphate monophosphatase.</text>
</comment>
<keyword evidence="6 8" id="KW-0539">Nucleus</keyword>
<evidence type="ECO:0000256" key="7">
    <source>
        <dbReference type="ARBA" id="ARBA00047740"/>
    </source>
</evidence>
<dbReference type="Gene3D" id="3.20.100.10">
    <property type="entry name" value="mRNA triphosphatase Cet1-like"/>
    <property type="match status" value="1"/>
</dbReference>
<dbReference type="PANTHER" id="PTHR28118">
    <property type="entry name" value="POLYNUCLEOTIDE 5'-TRIPHOSPHATASE-RELATED"/>
    <property type="match status" value="1"/>
</dbReference>
<dbReference type="GO" id="GO:0031533">
    <property type="term" value="C:mRNA capping enzyme complex"/>
    <property type="evidence" value="ECO:0007669"/>
    <property type="project" value="UniProtKB-UniRule"/>
</dbReference>
<dbReference type="EC" id="3.6.1.74" evidence="8"/>
<dbReference type="PANTHER" id="PTHR28118:SF1">
    <property type="entry name" value="POLYNUCLEOTIDE 5'-TRIPHOSPHATASE CTL1-RELATED"/>
    <property type="match status" value="1"/>
</dbReference>
<sequence length="757" mass="83389">MDLSRLVNDTSSQRTDTTSATQQQRAQAPSTQSSYPAYDSRVPHGQPQLARQASFGRPHELDHGPAPPMTSQYTQQPLQSPSSYLPPAHPSPYSASRPSSNGHERYPATPLQLQPPNNSFNQSYALSPTPSSHRSHTPHSVHHSPLPALQNGVPGALGPPQARPATYHHEQLNSPQQYRTSLGPPQRKSTDYTTGSPLAPPSRRVSGRSNSDRETSASVSPKTQPMPAPLSHGSRQSSIYEDNGGYRSRQSSVLNPLPPDHTTSQSVARGLNSLANITTNHSYTSPVAITRPSPQSSTTPSTAERSSIRRSTTMDLSNMLSNEPPAIPQASVAKEQEESVRVETNGMHTGSKKRAPVDDIASTRPTKKERTRRHTERPIWAQLSPRNPRSDGRPVQKSLQHARPAAVPTAAAKTNQSVVYEASAHPTSTNGAQAPSAASINHNQPWLNPLPYDMDLIHARSVFGAWEKSIKWNTPYPDMLRAVQDWLMLTLQSHQDILGDPSAGTIEIEAKIGRLVKPSNNNRADLPVLNMTLLQPGVNRDYRFESELQESDFIVLNEFLNKTLVESNQPGRQRMVYKRVSEKDSFSHLSPAGLAMLPKSLLKRNSAGRELKLRTTTQVKTHDITARIVKVNLADLHIYNPNGYDCRISMNAEVNMIRPGQAPEELIIPATNEKPEPPSRTKDRLSYKHLAYQIDLTKVDVAGLASKYEMEIEVDAQALSSQIQLMSEGKPHAFSEVSKDIPKESRVIISGNSRRQA</sequence>
<comment type="subcellular location">
    <subcellularLocation>
        <location evidence="2 8">Nucleus</location>
    </subcellularLocation>
</comment>
<feature type="compositionally biased region" description="Basic residues" evidence="9">
    <location>
        <begin position="133"/>
        <end position="142"/>
    </location>
</feature>
<feature type="compositionally biased region" description="Low complexity" evidence="9">
    <location>
        <begin position="70"/>
        <end position="86"/>
    </location>
</feature>
<dbReference type="InterPro" id="IPR040343">
    <property type="entry name" value="Cet1/Ctl1"/>
</dbReference>
<dbReference type="AlphaFoldDB" id="A0A6H0XTJ3"/>
<evidence type="ECO:0000313" key="12">
    <source>
        <dbReference type="Proteomes" id="UP000503462"/>
    </source>
</evidence>
<feature type="compositionally biased region" description="Low complexity" evidence="9">
    <location>
        <begin position="290"/>
        <end position="302"/>
    </location>
</feature>
<keyword evidence="4 8" id="KW-0507">mRNA processing</keyword>
<evidence type="ECO:0000256" key="8">
    <source>
        <dbReference type="RuleBase" id="RU367053"/>
    </source>
</evidence>
<dbReference type="CDD" id="cd07470">
    <property type="entry name" value="CYTH-like_mRNA_RTPase"/>
    <property type="match status" value="1"/>
</dbReference>
<keyword evidence="5 8" id="KW-0378">Hydrolase</keyword>
<feature type="domain" description="mRNA triphosphatase Cet1-like" evidence="10">
    <location>
        <begin position="477"/>
        <end position="714"/>
    </location>
</feature>
<dbReference type="GO" id="GO:0006370">
    <property type="term" value="P:7-methylguanosine mRNA capping"/>
    <property type="evidence" value="ECO:0007669"/>
    <property type="project" value="UniProtKB-UniRule"/>
</dbReference>
<evidence type="ECO:0000256" key="9">
    <source>
        <dbReference type="SAM" id="MobiDB-lite"/>
    </source>
</evidence>
<organism evidence="11 12">
    <name type="scientific">Peltaster fructicola</name>
    <dbReference type="NCBI Taxonomy" id="286661"/>
    <lineage>
        <taxon>Eukaryota</taxon>
        <taxon>Fungi</taxon>
        <taxon>Dikarya</taxon>
        <taxon>Ascomycota</taxon>
        <taxon>Pezizomycotina</taxon>
        <taxon>Dothideomycetes</taxon>
        <taxon>Dothideomycetes incertae sedis</taxon>
        <taxon>Peltaster</taxon>
    </lineage>
</organism>
<dbReference type="SUPFAM" id="SSF55154">
    <property type="entry name" value="CYTH-like phosphatases"/>
    <property type="match status" value="1"/>
</dbReference>
<dbReference type="GO" id="GO:0140818">
    <property type="term" value="F:mRNA 5'-triphosphate monophosphatase activity"/>
    <property type="evidence" value="ECO:0007669"/>
    <property type="project" value="UniProtKB-EC"/>
</dbReference>
<evidence type="ECO:0000256" key="4">
    <source>
        <dbReference type="ARBA" id="ARBA00022664"/>
    </source>
</evidence>
<dbReference type="InterPro" id="IPR037009">
    <property type="entry name" value="mRNA_triPase_Cet1_sf"/>
</dbReference>
<feature type="compositionally biased region" description="Low complexity" evidence="9">
    <location>
        <begin position="9"/>
        <end position="34"/>
    </location>
</feature>
<dbReference type="InterPro" id="IPR033469">
    <property type="entry name" value="CYTH-like_dom_sf"/>
</dbReference>
<feature type="region of interest" description="Disordered" evidence="9">
    <location>
        <begin position="1"/>
        <end position="265"/>
    </location>
</feature>
<accession>A0A6H0XTJ3</accession>
<protein>
    <recommendedName>
        <fullName evidence="8">mRNA-capping enzyme subunit beta</fullName>
        <ecNumber evidence="8">3.6.1.74</ecNumber>
    </recommendedName>
    <alternativeName>
        <fullName evidence="8">mRNA 5'-phosphatase</fullName>
    </alternativeName>
    <alternativeName>
        <fullName evidence="8">mRNA 5'-triphosphate monophosphatase</fullName>
    </alternativeName>
</protein>
<dbReference type="GO" id="GO:0004651">
    <property type="term" value="F:polynucleotide 5'-phosphatase activity"/>
    <property type="evidence" value="ECO:0007669"/>
    <property type="project" value="UniProtKB-UniRule"/>
</dbReference>
<evidence type="ECO:0000313" key="11">
    <source>
        <dbReference type="EMBL" id="QIW98086.1"/>
    </source>
</evidence>
<comment type="function">
    <text evidence="8">First step of mRNA capping. Converts the 5'-triphosphate end of a nascent mRNA chain into a diphosphate end.</text>
</comment>
<evidence type="ECO:0000256" key="5">
    <source>
        <dbReference type="ARBA" id="ARBA00022801"/>
    </source>
</evidence>
<keyword evidence="8" id="KW-0506">mRNA capping</keyword>
<feature type="compositionally biased region" description="Polar residues" evidence="9">
    <location>
        <begin position="303"/>
        <end position="321"/>
    </location>
</feature>
<comment type="catalytic activity">
    <reaction evidence="7">
        <text>a 5'-end triphospho-ribonucleoside in mRNA + H2O = a 5'-end diphospho-ribonucleoside in mRNA + phosphate + H(+)</text>
        <dbReference type="Rhea" id="RHEA:67004"/>
        <dbReference type="Rhea" id="RHEA-COMP:17164"/>
        <dbReference type="Rhea" id="RHEA-COMP:17165"/>
        <dbReference type="ChEBI" id="CHEBI:15377"/>
        <dbReference type="ChEBI" id="CHEBI:15378"/>
        <dbReference type="ChEBI" id="CHEBI:43474"/>
        <dbReference type="ChEBI" id="CHEBI:167616"/>
        <dbReference type="ChEBI" id="CHEBI:167618"/>
        <dbReference type="EC" id="3.6.1.74"/>
    </reaction>
    <physiologicalReaction direction="left-to-right" evidence="7">
        <dbReference type="Rhea" id="RHEA:67005"/>
    </physiologicalReaction>
</comment>
<proteinExistence type="inferred from homology"/>
<reference evidence="11 12" key="1">
    <citation type="journal article" date="2016" name="Sci. Rep.">
        <title>Peltaster fructicola genome reveals evolution from an invasive phytopathogen to an ectophytic parasite.</title>
        <authorList>
            <person name="Xu C."/>
            <person name="Chen H."/>
            <person name="Gleason M.L."/>
            <person name="Xu J.R."/>
            <person name="Liu H."/>
            <person name="Zhang R."/>
            <person name="Sun G."/>
        </authorList>
    </citation>
    <scope>NUCLEOTIDE SEQUENCE [LARGE SCALE GENOMIC DNA]</scope>
    <source>
        <strain evidence="11 12">LNHT1506</strain>
    </source>
</reference>
<dbReference type="EMBL" id="CP051140">
    <property type="protein sequence ID" value="QIW98086.1"/>
    <property type="molecule type" value="Genomic_DNA"/>
</dbReference>
<dbReference type="OrthoDB" id="272147at2759"/>
<feature type="compositionally biased region" description="Polar residues" evidence="9">
    <location>
        <begin position="111"/>
        <end position="125"/>
    </location>
</feature>
<name>A0A6H0XTJ3_9PEZI</name>
<comment type="cofactor">
    <cofactor evidence="1 8">
        <name>Mg(2+)</name>
        <dbReference type="ChEBI" id="CHEBI:18420"/>
    </cofactor>
</comment>
<evidence type="ECO:0000256" key="6">
    <source>
        <dbReference type="ARBA" id="ARBA00023242"/>
    </source>
</evidence>
<evidence type="ECO:0000256" key="3">
    <source>
        <dbReference type="ARBA" id="ARBA00006345"/>
    </source>
</evidence>
<evidence type="ECO:0000259" key="10">
    <source>
        <dbReference type="Pfam" id="PF02940"/>
    </source>
</evidence>
<keyword evidence="12" id="KW-1185">Reference proteome</keyword>
<dbReference type="Pfam" id="PF02940">
    <property type="entry name" value="mRNA_triPase"/>
    <property type="match status" value="1"/>
</dbReference>
<dbReference type="InterPro" id="IPR004206">
    <property type="entry name" value="mRNA_triPase_Cet1"/>
</dbReference>
<feature type="compositionally biased region" description="Basic residues" evidence="9">
    <location>
        <begin position="365"/>
        <end position="375"/>
    </location>
</feature>